<dbReference type="GeneID" id="73045095"/>
<reference evidence="2 3" key="1">
    <citation type="journal article" date="2019" name="Int. J. Syst. Evol. Microbiol.">
        <title>The Global Catalogue of Microorganisms (GCM) 10K type strain sequencing project: providing services to taxonomists for standard genome sequencing and annotation.</title>
        <authorList>
            <consortium name="The Broad Institute Genomics Platform"/>
            <consortium name="The Broad Institute Genome Sequencing Center for Infectious Disease"/>
            <person name="Wu L."/>
            <person name="Ma J."/>
        </authorList>
    </citation>
    <scope>NUCLEOTIDE SEQUENCE [LARGE SCALE GENOMIC DNA]</scope>
    <source>
        <strain evidence="2 3">XZYJ18</strain>
    </source>
</reference>
<protein>
    <submittedName>
        <fullName evidence="2">DUF5789 family protein</fullName>
    </submittedName>
</protein>
<dbReference type="InterPro" id="IPR043899">
    <property type="entry name" value="DUF5789"/>
</dbReference>
<evidence type="ECO:0000313" key="2">
    <source>
        <dbReference type="EMBL" id="MFC4824224.1"/>
    </source>
</evidence>
<gene>
    <name evidence="2" type="ORF">ACFO9K_08105</name>
</gene>
<feature type="compositionally biased region" description="Acidic residues" evidence="1">
    <location>
        <begin position="1"/>
        <end position="20"/>
    </location>
</feature>
<sequence>MADDNEEEAEPAVELGDGEPVEGAPLVRIASRLHWPVQKSEILRKESEETTVRTPDGPQELGDLLEQVDETYFQSRQEFLELVRDVTGTGPIPTADE</sequence>
<dbReference type="RefSeq" id="WP_254266708.1">
    <property type="nucleotide sequence ID" value="NZ_CP100400.1"/>
</dbReference>
<evidence type="ECO:0000313" key="3">
    <source>
        <dbReference type="Proteomes" id="UP001595945"/>
    </source>
</evidence>
<dbReference type="Proteomes" id="UP001595945">
    <property type="component" value="Unassembled WGS sequence"/>
</dbReference>
<evidence type="ECO:0000256" key="1">
    <source>
        <dbReference type="SAM" id="MobiDB-lite"/>
    </source>
</evidence>
<name>A0ABD5Q2D4_9EURY</name>
<organism evidence="2 3">
    <name type="scientific">Halorussus aquaticus</name>
    <dbReference type="NCBI Taxonomy" id="2953748"/>
    <lineage>
        <taxon>Archaea</taxon>
        <taxon>Methanobacteriati</taxon>
        <taxon>Methanobacteriota</taxon>
        <taxon>Stenosarchaea group</taxon>
        <taxon>Halobacteria</taxon>
        <taxon>Halobacteriales</taxon>
        <taxon>Haladaptataceae</taxon>
        <taxon>Halorussus</taxon>
    </lineage>
</organism>
<proteinExistence type="predicted"/>
<feature type="region of interest" description="Disordered" evidence="1">
    <location>
        <begin position="1"/>
        <end position="22"/>
    </location>
</feature>
<comment type="caution">
    <text evidence="2">The sequence shown here is derived from an EMBL/GenBank/DDBJ whole genome shotgun (WGS) entry which is preliminary data.</text>
</comment>
<keyword evidence="3" id="KW-1185">Reference proteome</keyword>
<dbReference type="Pfam" id="PF19102">
    <property type="entry name" value="DUF5789"/>
    <property type="match status" value="1"/>
</dbReference>
<accession>A0ABD5Q2D4</accession>
<dbReference type="EMBL" id="JBHSHT010000001">
    <property type="protein sequence ID" value="MFC4824224.1"/>
    <property type="molecule type" value="Genomic_DNA"/>
</dbReference>
<dbReference type="AlphaFoldDB" id="A0ABD5Q2D4"/>